<evidence type="ECO:0000313" key="3">
    <source>
        <dbReference type="Proteomes" id="UP000034680"/>
    </source>
</evidence>
<accession>A0A0G2F7W3</accession>
<reference evidence="2 3" key="2">
    <citation type="submission" date="2015-05" db="EMBL/GenBank/DDBJ databases">
        <authorList>
            <person name="Morales-Cruz A."/>
            <person name="Amrine K.C."/>
            <person name="Cantu D."/>
        </authorList>
    </citation>
    <scope>NUCLEOTIDE SEQUENCE [LARGE SCALE GENOMIC DNA]</scope>
    <source>
        <strain evidence="2">DA912</strain>
    </source>
</reference>
<reference evidence="2 3" key="1">
    <citation type="submission" date="2015-05" db="EMBL/GenBank/DDBJ databases">
        <title>Distinctive expansion of gene families associated with plant cell wall degradation and secondary metabolism in the genomes of grapevine trunk pathogens.</title>
        <authorList>
            <person name="Lawrence D.P."/>
            <person name="Travadon R."/>
            <person name="Rolshausen P.E."/>
            <person name="Baumgartner K."/>
        </authorList>
    </citation>
    <scope>NUCLEOTIDE SEQUENCE [LARGE SCALE GENOMIC DNA]</scope>
    <source>
        <strain evidence="2">DA912</strain>
    </source>
</reference>
<organism evidence="2 3">
    <name type="scientific">Diaporthe ampelina</name>
    <dbReference type="NCBI Taxonomy" id="1214573"/>
    <lineage>
        <taxon>Eukaryota</taxon>
        <taxon>Fungi</taxon>
        <taxon>Dikarya</taxon>
        <taxon>Ascomycota</taxon>
        <taxon>Pezizomycotina</taxon>
        <taxon>Sordariomycetes</taxon>
        <taxon>Sordariomycetidae</taxon>
        <taxon>Diaporthales</taxon>
        <taxon>Diaporthaceae</taxon>
        <taxon>Diaporthe</taxon>
    </lineage>
</organism>
<sequence length="443" mass="49893">MATNGAYGIEGWFPDSRGSWRLDAITLLAVIGESEIEAHSQAIEASALCLLPRILPAPQALLKPSRPLRMPDYPAKVAGVYSGVVLDTLGFFANIIHPLDDLPTYGFKVIRIKHRNGRGASVDTTLAGEKRTTDDRRSYQMEDLRRRQRQQGYQIIQHPREKLVDPMSETFTALTEECPVVTPKWSSPTNLISAASFVLTGAIIGMMVYWKDGVALLAVGIVSLGTSIVGYASWWRPVLMVRARRDKVTDGDIVIRTQQGGFILVRCSDEVARELYAGTAECEYHVGDRAHKLLMALGTAMLMVSIVLLGNVGFEGQTMVGASYIVLNGAYWLASMVSKEHYWDLSRYEWKDVTQRDARHADRTTDANDMCDGYRSFTRTLWYVIRETKSTRWAERSGAAPGTRRWRQWLREAEENARAGNRRWAAVRRRDHIFADDESDAMR</sequence>
<evidence type="ECO:0000313" key="2">
    <source>
        <dbReference type="EMBL" id="KKY30802.1"/>
    </source>
</evidence>
<dbReference type="AlphaFoldDB" id="A0A0G2F7W3"/>
<keyword evidence="1" id="KW-0472">Membrane</keyword>
<keyword evidence="1" id="KW-0812">Transmembrane</keyword>
<evidence type="ECO:0000256" key="1">
    <source>
        <dbReference type="SAM" id="Phobius"/>
    </source>
</evidence>
<feature type="transmembrane region" description="Helical" evidence="1">
    <location>
        <begin position="216"/>
        <end position="235"/>
    </location>
</feature>
<name>A0A0G2F7W3_9PEZI</name>
<keyword evidence="3" id="KW-1185">Reference proteome</keyword>
<feature type="transmembrane region" description="Helical" evidence="1">
    <location>
        <begin position="191"/>
        <end position="210"/>
    </location>
</feature>
<protein>
    <submittedName>
        <fullName evidence="2">Uncharacterized protein</fullName>
    </submittedName>
</protein>
<dbReference type="OrthoDB" id="5412502at2759"/>
<dbReference type="EMBL" id="LCUC01000442">
    <property type="protein sequence ID" value="KKY30802.1"/>
    <property type="molecule type" value="Genomic_DNA"/>
</dbReference>
<dbReference type="Proteomes" id="UP000034680">
    <property type="component" value="Unassembled WGS sequence"/>
</dbReference>
<proteinExistence type="predicted"/>
<feature type="transmembrane region" description="Helical" evidence="1">
    <location>
        <begin position="293"/>
        <end position="314"/>
    </location>
</feature>
<gene>
    <name evidence="2" type="ORF">UCDDA912_g09228</name>
</gene>
<keyword evidence="1" id="KW-1133">Transmembrane helix</keyword>
<comment type="caution">
    <text evidence="2">The sequence shown here is derived from an EMBL/GenBank/DDBJ whole genome shotgun (WGS) entry which is preliminary data.</text>
</comment>